<dbReference type="PROSITE" id="PS50005">
    <property type="entry name" value="TPR"/>
    <property type="match status" value="1"/>
</dbReference>
<evidence type="ECO:0000256" key="5">
    <source>
        <dbReference type="PROSITE-ProRule" id="PRU00339"/>
    </source>
</evidence>
<gene>
    <name evidence="8" type="ORF">Aau02nite_32940</name>
</gene>
<dbReference type="PANTHER" id="PTHR35807">
    <property type="entry name" value="TRANSCRIPTIONAL REGULATOR REDD-RELATED"/>
    <property type="match status" value="1"/>
</dbReference>
<dbReference type="GO" id="GO:0043531">
    <property type="term" value="F:ADP binding"/>
    <property type="evidence" value="ECO:0007669"/>
    <property type="project" value="InterPro"/>
</dbReference>
<proteinExistence type="inferred from homology"/>
<reference evidence="8" key="1">
    <citation type="submission" date="2021-03" db="EMBL/GenBank/DDBJ databases">
        <title>Whole genome shotgun sequence of Actinoplanes auranticolor NBRC 12245.</title>
        <authorList>
            <person name="Komaki H."/>
            <person name="Tamura T."/>
        </authorList>
    </citation>
    <scope>NUCLEOTIDE SEQUENCE</scope>
    <source>
        <strain evidence="8">NBRC 12245</strain>
    </source>
</reference>
<dbReference type="CDD" id="cd15831">
    <property type="entry name" value="BTAD"/>
    <property type="match status" value="1"/>
</dbReference>
<keyword evidence="2" id="KW-0805">Transcription regulation</keyword>
<dbReference type="RefSeq" id="WP_212989276.1">
    <property type="nucleotide sequence ID" value="NZ_BAABEA010000008.1"/>
</dbReference>
<dbReference type="InterPro" id="IPR016032">
    <property type="entry name" value="Sig_transdc_resp-reg_C-effctor"/>
</dbReference>
<dbReference type="Gene3D" id="1.25.40.10">
    <property type="entry name" value="Tetratricopeptide repeat domain"/>
    <property type="match status" value="3"/>
</dbReference>
<organism evidence="8 9">
    <name type="scientific">Actinoplanes auranticolor</name>
    <dbReference type="NCBI Taxonomy" id="47988"/>
    <lineage>
        <taxon>Bacteria</taxon>
        <taxon>Bacillati</taxon>
        <taxon>Actinomycetota</taxon>
        <taxon>Actinomycetes</taxon>
        <taxon>Micromonosporales</taxon>
        <taxon>Micromonosporaceae</taxon>
        <taxon>Actinoplanes</taxon>
    </lineage>
</organism>
<evidence type="ECO:0000256" key="1">
    <source>
        <dbReference type="ARBA" id="ARBA00005820"/>
    </source>
</evidence>
<keyword evidence="3" id="KW-0238">DNA-binding</keyword>
<dbReference type="InterPro" id="IPR027417">
    <property type="entry name" value="P-loop_NTPase"/>
</dbReference>
<evidence type="ECO:0000256" key="4">
    <source>
        <dbReference type="ARBA" id="ARBA00023163"/>
    </source>
</evidence>
<keyword evidence="9" id="KW-1185">Reference proteome</keyword>
<evidence type="ECO:0000313" key="9">
    <source>
        <dbReference type="Proteomes" id="UP000681340"/>
    </source>
</evidence>
<dbReference type="SMART" id="SM00028">
    <property type="entry name" value="TPR"/>
    <property type="match status" value="5"/>
</dbReference>
<evidence type="ECO:0000313" key="8">
    <source>
        <dbReference type="EMBL" id="GIM68714.1"/>
    </source>
</evidence>
<dbReference type="InterPro" id="IPR019734">
    <property type="entry name" value="TPR_rpt"/>
</dbReference>
<dbReference type="InterPro" id="IPR005158">
    <property type="entry name" value="BTAD"/>
</dbReference>
<dbReference type="Gene3D" id="3.40.50.300">
    <property type="entry name" value="P-loop containing nucleotide triphosphate hydrolases"/>
    <property type="match status" value="1"/>
</dbReference>
<dbReference type="PRINTS" id="PR00364">
    <property type="entry name" value="DISEASERSIST"/>
</dbReference>
<dbReference type="InterPro" id="IPR036388">
    <property type="entry name" value="WH-like_DNA-bd_sf"/>
</dbReference>
<evidence type="ECO:0000256" key="3">
    <source>
        <dbReference type="ARBA" id="ARBA00023125"/>
    </source>
</evidence>
<dbReference type="SUPFAM" id="SSF48452">
    <property type="entry name" value="TPR-like"/>
    <property type="match status" value="2"/>
</dbReference>
<dbReference type="InterPro" id="IPR002182">
    <property type="entry name" value="NB-ARC"/>
</dbReference>
<dbReference type="GO" id="GO:0000160">
    <property type="term" value="P:phosphorelay signal transduction system"/>
    <property type="evidence" value="ECO:0007669"/>
    <property type="project" value="InterPro"/>
</dbReference>
<dbReference type="AlphaFoldDB" id="A0A919VME6"/>
<evidence type="ECO:0000256" key="2">
    <source>
        <dbReference type="ARBA" id="ARBA00023015"/>
    </source>
</evidence>
<keyword evidence="5" id="KW-0802">TPR repeat</keyword>
<dbReference type="GO" id="GO:0003677">
    <property type="term" value="F:DNA binding"/>
    <property type="evidence" value="ECO:0007669"/>
    <property type="project" value="UniProtKB-KW"/>
</dbReference>
<dbReference type="Gene3D" id="1.10.10.10">
    <property type="entry name" value="Winged helix-like DNA-binding domain superfamily/Winged helix DNA-binding domain"/>
    <property type="match status" value="1"/>
</dbReference>
<dbReference type="PANTHER" id="PTHR35807:SF1">
    <property type="entry name" value="TRANSCRIPTIONAL REGULATOR REDD"/>
    <property type="match status" value="1"/>
</dbReference>
<dbReference type="Pfam" id="PF00931">
    <property type="entry name" value="NB-ARC"/>
    <property type="match status" value="1"/>
</dbReference>
<dbReference type="InterPro" id="IPR001867">
    <property type="entry name" value="OmpR/PhoB-type_DNA-bd"/>
</dbReference>
<sequence length="919" mass="99094">MGDFRLLGPVEVYHGGARVDVGHPRQRTVLAALLADAGRAVPVGTLIDRVWGQEPPRSARQSLHAHLTRVRQVVQRAGAPGALVHTSDSYRLDVDPATVDVHRLAELTGRSEQPGQTAEQRVALLRQGLALWRGEPLAGLGGEWVTQTRQIWRRRYADTAVAWARAELAVANPGDVIRVVGDLAAQFPLHEALAAVLMQALVAAGRPAEALAHYAAVRRYLIDELGTEPGADLQAVHRVVLRGEAPGGVRSGPAQLPADIAGFCGRTAHLAQLDALHDRESARAVVVSGMAGVGKTALAVHWAHTVAGRFPDGQLYVNLRGFDAEEAVLGPADAVRGFLDALGVPADQLPPGRDAQLGRYRTLLADRRVLVVLDNARDAEQVRPLLPAAPGSLALVTSRHQLTGLLATADAQALPLDILTDGEARELLVRRLGRERVDAEPAAVEEIIAACAGLPLALAITAARARQSRFPLAALAAELAEEGHRLDALDTGDVAGRVRSVFSWSYDALSGAAQRVFRLFSLHPGPSASAAAVASLTGLRPAGTRRLLGELTRASLLTEQLPGRYVSHDLLRAYAADLTTGTDSAAERDAAVRRLLDHYLHTAYAADRLLDPARGAIELPLAPVAADARPEQLADRQAATRWLTAEHPVLLATVKYTAETGHDAYTWQLTWSLSTYLDRRGDGAARAAAWQTALRAAERLGDRTAQARAHTSIAHTHTLRGQYADSIAALQQALDLYTAIGHRTGQAHTHRNFAHLWGHQRRYDAAVDHARQALALYRAAADERGQADALNQVGWYLAMLGRYDEALECCRHSLALHERLGNRAGQAHVWDSLGYAQHRLGRHDEAIECYDHALRLAGDLGDRYNQTQSLTHLGDAQLAAGRVARAERAWSEALDILTELGHADAEEVRRKLAALPSAR</sequence>
<accession>A0A919VME6</accession>
<evidence type="ECO:0000259" key="6">
    <source>
        <dbReference type="SMART" id="SM00862"/>
    </source>
</evidence>
<name>A0A919VME6_9ACTN</name>
<evidence type="ECO:0000259" key="7">
    <source>
        <dbReference type="SMART" id="SM01043"/>
    </source>
</evidence>
<dbReference type="SUPFAM" id="SSF52540">
    <property type="entry name" value="P-loop containing nucleoside triphosphate hydrolases"/>
    <property type="match status" value="1"/>
</dbReference>
<dbReference type="GO" id="GO:0006355">
    <property type="term" value="P:regulation of DNA-templated transcription"/>
    <property type="evidence" value="ECO:0007669"/>
    <property type="project" value="InterPro"/>
</dbReference>
<protein>
    <submittedName>
        <fullName evidence="8">SARP family transcriptional regulator</fullName>
    </submittedName>
</protein>
<dbReference type="SMART" id="SM01043">
    <property type="entry name" value="BTAD"/>
    <property type="match status" value="1"/>
</dbReference>
<dbReference type="EMBL" id="BOQL01000026">
    <property type="protein sequence ID" value="GIM68714.1"/>
    <property type="molecule type" value="Genomic_DNA"/>
</dbReference>
<feature type="domain" description="Bacterial transcriptional activator" evidence="7">
    <location>
        <begin position="99"/>
        <end position="241"/>
    </location>
</feature>
<dbReference type="SMART" id="SM00862">
    <property type="entry name" value="Trans_reg_C"/>
    <property type="match status" value="1"/>
</dbReference>
<dbReference type="InterPro" id="IPR011990">
    <property type="entry name" value="TPR-like_helical_dom_sf"/>
</dbReference>
<dbReference type="Proteomes" id="UP000681340">
    <property type="component" value="Unassembled WGS sequence"/>
</dbReference>
<feature type="domain" description="OmpR/PhoB-type" evidence="6">
    <location>
        <begin position="16"/>
        <end position="92"/>
    </location>
</feature>
<keyword evidence="4" id="KW-0804">Transcription</keyword>
<dbReference type="InterPro" id="IPR051677">
    <property type="entry name" value="AfsR-DnrI-RedD_regulator"/>
</dbReference>
<dbReference type="SUPFAM" id="SSF46894">
    <property type="entry name" value="C-terminal effector domain of the bipartite response regulators"/>
    <property type="match status" value="1"/>
</dbReference>
<comment type="similarity">
    <text evidence="1">Belongs to the AfsR/DnrI/RedD regulatory family.</text>
</comment>
<feature type="repeat" description="TPR" evidence="5">
    <location>
        <begin position="827"/>
        <end position="860"/>
    </location>
</feature>
<dbReference type="Pfam" id="PF00486">
    <property type="entry name" value="Trans_reg_C"/>
    <property type="match status" value="1"/>
</dbReference>
<dbReference type="Pfam" id="PF03704">
    <property type="entry name" value="BTAD"/>
    <property type="match status" value="1"/>
</dbReference>
<comment type="caution">
    <text evidence="8">The sequence shown here is derived from an EMBL/GenBank/DDBJ whole genome shotgun (WGS) entry which is preliminary data.</text>
</comment>
<dbReference type="Pfam" id="PF13424">
    <property type="entry name" value="TPR_12"/>
    <property type="match status" value="2"/>
</dbReference>